<dbReference type="Proteomes" id="UP000029981">
    <property type="component" value="Chromosome 2"/>
</dbReference>
<reference evidence="1 2" key="4">
    <citation type="journal article" date="2011" name="BMC Genomics">
        <title>RNA-Seq improves annotation of protein-coding genes in the cucumber genome.</title>
        <authorList>
            <person name="Li Z."/>
            <person name="Zhang Z."/>
            <person name="Yan P."/>
            <person name="Huang S."/>
            <person name="Fei Z."/>
            <person name="Lin K."/>
        </authorList>
    </citation>
    <scope>NUCLEOTIDE SEQUENCE [LARGE SCALE GENOMIC DNA]</scope>
    <source>
        <strain evidence="2">cv. 9930</strain>
    </source>
</reference>
<evidence type="ECO:0000313" key="1">
    <source>
        <dbReference type="EMBL" id="KGN61435.1"/>
    </source>
</evidence>
<reference evidence="1 2" key="1">
    <citation type="journal article" date="2009" name="Nat. Genet.">
        <title>The genome of the cucumber, Cucumis sativus L.</title>
        <authorList>
            <person name="Huang S."/>
            <person name="Li R."/>
            <person name="Zhang Z."/>
            <person name="Li L."/>
            <person name="Gu X."/>
            <person name="Fan W."/>
            <person name="Lucas W.J."/>
            <person name="Wang X."/>
            <person name="Xie B."/>
            <person name="Ni P."/>
            <person name="Ren Y."/>
            <person name="Zhu H."/>
            <person name="Li J."/>
            <person name="Lin K."/>
            <person name="Jin W."/>
            <person name="Fei Z."/>
            <person name="Li G."/>
            <person name="Staub J."/>
            <person name="Kilian A."/>
            <person name="van der Vossen E.A."/>
            <person name="Wu Y."/>
            <person name="Guo J."/>
            <person name="He J."/>
            <person name="Jia Z."/>
            <person name="Ren Y."/>
            <person name="Tian G."/>
            <person name="Lu Y."/>
            <person name="Ruan J."/>
            <person name="Qian W."/>
            <person name="Wang M."/>
            <person name="Huang Q."/>
            <person name="Li B."/>
            <person name="Xuan Z."/>
            <person name="Cao J."/>
            <person name="Asan"/>
            <person name="Wu Z."/>
            <person name="Zhang J."/>
            <person name="Cai Q."/>
            <person name="Bai Y."/>
            <person name="Zhao B."/>
            <person name="Han Y."/>
            <person name="Li Y."/>
            <person name="Li X."/>
            <person name="Wang S."/>
            <person name="Shi Q."/>
            <person name="Liu S."/>
            <person name="Cho W.K."/>
            <person name="Kim J.Y."/>
            <person name="Xu Y."/>
            <person name="Heller-Uszynska K."/>
            <person name="Miao H."/>
            <person name="Cheng Z."/>
            <person name="Zhang S."/>
            <person name="Wu J."/>
            <person name="Yang Y."/>
            <person name="Kang H."/>
            <person name="Li M."/>
            <person name="Liang H."/>
            <person name="Ren X."/>
            <person name="Shi Z."/>
            <person name="Wen M."/>
            <person name="Jian M."/>
            <person name="Yang H."/>
            <person name="Zhang G."/>
            <person name="Yang Z."/>
            <person name="Chen R."/>
            <person name="Liu S."/>
            <person name="Li J."/>
            <person name="Ma L."/>
            <person name="Liu H."/>
            <person name="Zhou Y."/>
            <person name="Zhao J."/>
            <person name="Fang X."/>
            <person name="Li G."/>
            <person name="Fang L."/>
            <person name="Li Y."/>
            <person name="Liu D."/>
            <person name="Zheng H."/>
            <person name="Zhang Y."/>
            <person name="Qin N."/>
            <person name="Li Z."/>
            <person name="Yang G."/>
            <person name="Yang S."/>
            <person name="Bolund L."/>
            <person name="Kristiansen K."/>
            <person name="Zheng H."/>
            <person name="Li S."/>
            <person name="Zhang X."/>
            <person name="Yang H."/>
            <person name="Wang J."/>
            <person name="Sun R."/>
            <person name="Zhang B."/>
            <person name="Jiang S."/>
            <person name="Wang J."/>
            <person name="Du Y."/>
            <person name="Li S."/>
        </authorList>
    </citation>
    <scope>NUCLEOTIDE SEQUENCE [LARGE SCALE GENOMIC DNA]</scope>
    <source>
        <strain evidence="2">cv. 9930</strain>
    </source>
</reference>
<dbReference type="EMBL" id="CM002923">
    <property type="protein sequence ID" value="KGN61435.1"/>
    <property type="molecule type" value="Genomic_DNA"/>
</dbReference>
<dbReference type="Gramene" id="KGN61435">
    <property type="protein sequence ID" value="KGN61435"/>
    <property type="gene ID" value="Csa_2G121995"/>
</dbReference>
<dbReference type="AlphaFoldDB" id="A0A0A0LHN0"/>
<name>A0A0A0LHN0_CUCSA</name>
<reference evidence="1 2" key="2">
    <citation type="journal article" date="2009" name="PLoS ONE">
        <title>An integrated genetic and cytogenetic map of the cucumber genome.</title>
        <authorList>
            <person name="Ren Y."/>
            <person name="Zhang Z."/>
            <person name="Liu J."/>
            <person name="Staub J.E."/>
            <person name="Han Y."/>
            <person name="Cheng Z."/>
            <person name="Li X."/>
            <person name="Lu J."/>
            <person name="Miao H."/>
            <person name="Kang H."/>
            <person name="Xie B."/>
            <person name="Gu X."/>
            <person name="Wang X."/>
            <person name="Du Y."/>
            <person name="Jin W."/>
            <person name="Huang S."/>
        </authorList>
    </citation>
    <scope>NUCLEOTIDE SEQUENCE [LARGE SCALE GENOMIC DNA]</scope>
    <source>
        <strain evidence="2">cv. 9930</strain>
    </source>
</reference>
<reference evidence="1 2" key="3">
    <citation type="journal article" date="2010" name="BMC Genomics">
        <title>Transcriptome sequencing and comparative analysis of cucumber flowers with different sex types.</title>
        <authorList>
            <person name="Guo S."/>
            <person name="Zheng Y."/>
            <person name="Joung J.G."/>
            <person name="Liu S."/>
            <person name="Zhang Z."/>
            <person name="Crasta O.R."/>
            <person name="Sobral B.W."/>
            <person name="Xu Y."/>
            <person name="Huang S."/>
            <person name="Fei Z."/>
        </authorList>
    </citation>
    <scope>NUCLEOTIDE SEQUENCE [LARGE SCALE GENOMIC DNA]</scope>
    <source>
        <strain evidence="2">cv. 9930</strain>
    </source>
</reference>
<sequence>MSHMSKIQHIHLSTHLQKLVYIPPVTTGNNRQIIITAICRRYIPKNILISQEVRPISHTLHPIIVFLGIPTGVFNPGFGFLNLLLHKQILVPHILDLSRNIFPSPLPWIRQRILNMVHRVHIICNWPKLFLTGFHLS</sequence>
<evidence type="ECO:0000313" key="2">
    <source>
        <dbReference type="Proteomes" id="UP000029981"/>
    </source>
</evidence>
<accession>A0A0A0LHN0</accession>
<keyword evidence="2" id="KW-1185">Reference proteome</keyword>
<gene>
    <name evidence="1" type="ORF">Csa_2G121995</name>
</gene>
<proteinExistence type="predicted"/>
<protein>
    <submittedName>
        <fullName evidence="1">Uncharacterized protein</fullName>
    </submittedName>
</protein>
<organism evidence="1 2">
    <name type="scientific">Cucumis sativus</name>
    <name type="common">Cucumber</name>
    <dbReference type="NCBI Taxonomy" id="3659"/>
    <lineage>
        <taxon>Eukaryota</taxon>
        <taxon>Viridiplantae</taxon>
        <taxon>Streptophyta</taxon>
        <taxon>Embryophyta</taxon>
        <taxon>Tracheophyta</taxon>
        <taxon>Spermatophyta</taxon>
        <taxon>Magnoliopsida</taxon>
        <taxon>eudicotyledons</taxon>
        <taxon>Gunneridae</taxon>
        <taxon>Pentapetalae</taxon>
        <taxon>rosids</taxon>
        <taxon>fabids</taxon>
        <taxon>Cucurbitales</taxon>
        <taxon>Cucurbitaceae</taxon>
        <taxon>Benincaseae</taxon>
        <taxon>Cucumis</taxon>
    </lineage>
</organism>